<dbReference type="Proteomes" id="UP000224915">
    <property type="component" value="Unassembled WGS sequence"/>
</dbReference>
<keyword evidence="1" id="KW-1133">Transmembrane helix</keyword>
<dbReference type="PANTHER" id="PTHR34351:SF1">
    <property type="entry name" value="SLR1927 PROTEIN"/>
    <property type="match status" value="1"/>
</dbReference>
<keyword evidence="4" id="KW-1185">Reference proteome</keyword>
<organism evidence="3 4">
    <name type="scientific">Serinibacter salmoneus</name>
    <dbReference type="NCBI Taxonomy" id="556530"/>
    <lineage>
        <taxon>Bacteria</taxon>
        <taxon>Bacillati</taxon>
        <taxon>Actinomycetota</taxon>
        <taxon>Actinomycetes</taxon>
        <taxon>Micrococcales</taxon>
        <taxon>Beutenbergiaceae</taxon>
        <taxon>Serinibacter</taxon>
    </lineage>
</organism>
<name>A0A2A9D234_9MICO</name>
<proteinExistence type="predicted"/>
<dbReference type="AlphaFoldDB" id="A0A2A9D234"/>
<dbReference type="RefSeq" id="WP_169925965.1">
    <property type="nucleotide sequence ID" value="NZ_PDJD01000001.1"/>
</dbReference>
<gene>
    <name evidence="3" type="ORF">ATL40_2392</name>
</gene>
<comment type="caution">
    <text evidence="3">The sequence shown here is derived from an EMBL/GenBank/DDBJ whole genome shotgun (WGS) entry which is preliminary data.</text>
</comment>
<keyword evidence="1" id="KW-0812">Transmembrane</keyword>
<feature type="domain" description="DUF58" evidence="2">
    <location>
        <begin position="195"/>
        <end position="327"/>
    </location>
</feature>
<protein>
    <submittedName>
        <fullName evidence="3">Uncharacterized protein (DUF58 family)</fullName>
    </submittedName>
</protein>
<evidence type="ECO:0000313" key="4">
    <source>
        <dbReference type="Proteomes" id="UP000224915"/>
    </source>
</evidence>
<feature type="transmembrane region" description="Helical" evidence="1">
    <location>
        <begin position="12"/>
        <end position="31"/>
    </location>
</feature>
<dbReference type="InterPro" id="IPR002881">
    <property type="entry name" value="DUF58"/>
</dbReference>
<evidence type="ECO:0000259" key="2">
    <source>
        <dbReference type="Pfam" id="PF01882"/>
    </source>
</evidence>
<reference evidence="3 4" key="1">
    <citation type="submission" date="2017-10" db="EMBL/GenBank/DDBJ databases">
        <title>Sequencing the genomes of 1000 actinobacteria strains.</title>
        <authorList>
            <person name="Klenk H.-P."/>
        </authorList>
    </citation>
    <scope>NUCLEOTIDE SEQUENCE [LARGE SCALE GENOMIC DNA]</scope>
    <source>
        <strain evidence="3 4">DSM 21801</strain>
    </source>
</reference>
<evidence type="ECO:0000313" key="3">
    <source>
        <dbReference type="EMBL" id="PFG20778.1"/>
    </source>
</evidence>
<keyword evidence="1" id="KW-0472">Membrane</keyword>
<dbReference type="Pfam" id="PF01882">
    <property type="entry name" value="DUF58"/>
    <property type="match status" value="1"/>
</dbReference>
<dbReference type="EMBL" id="PDJD01000001">
    <property type="protein sequence ID" value="PFG20778.1"/>
    <property type="molecule type" value="Genomic_DNA"/>
</dbReference>
<evidence type="ECO:0000256" key="1">
    <source>
        <dbReference type="SAM" id="Phobius"/>
    </source>
</evidence>
<dbReference type="PANTHER" id="PTHR34351">
    <property type="entry name" value="SLR1927 PROTEIN-RELATED"/>
    <property type="match status" value="1"/>
</dbReference>
<sequence>MRSDHTLTRLGYGVAITGPIGVVLGVLTGWVEALAAGVSLITALVVAELQARGVASYHVEITASTLRVALGEATSARVSVVSRSRRRVSASIVEVMVGDRLSAFEVPALRPGAGHVAELEVPTHHRAVVTVGPATTVRTDALGLVRRRRVWSGRTSIFVHPRTVSAPAAVSGQVRDLEGRALSAFAEANLAFHALRAYTPGDDVRRIHWRSTARTGRVVVRQDEDVRRTRTALVLAMDEQEYRGRRDIELAVSVFASIAAMEVREGRGVVAVAGRELPVQTPTALLDALCAVDPRAGGESSQRAASVVRRIVPDASLVVVVTGAAAPPAQVRAALSHIPGSSRRVAIVCRPGAGVTVRSWGADVMVRLGDLSELPGLTRRISAASVE</sequence>
<accession>A0A2A9D234</accession>